<accession>A0A6C0J2E8</accession>
<dbReference type="EMBL" id="MN740298">
    <property type="protein sequence ID" value="QHT98950.1"/>
    <property type="molecule type" value="Genomic_DNA"/>
</dbReference>
<proteinExistence type="predicted"/>
<sequence length="574" mass="67207">MADINSLLGNLLKKLQTILKNSGIITTSGTIKEINTILDHKRCIFLTLDQYKKKVHINNKIYTNVSIVKDVKKHIIDHLKSIAVSCPYNKVPRPIYVMISKKLEYDEKDSLVFGNCNKEIGAYSNGEISYSYIEKIDKDKPRTYQGFDAKCFYKKDDKYSRDEMEQYKFIYENINQDIDKLKSSSLSSYKFIGNYEVIISIPNLTNDMKFFTSYYDFYKQNMFYNLIVNNNEFLNIIKIDKKIPDIFKKILKNPVQYNKFVDFYNKSSIKEYPLKNDLLSVCYDLGCSSDKGEDFQQIVPIVSDTYDDKLNNAKGKAPYFPTKCLRTLDYKKNMIDYNSKEYKEGLKEKLLEGVKNYKENLERIKRGEEPKEQSGDNIIDVLKNASFTFRNEKYNNKDNEDYSEDYNRKILSELAFRYNTVPGIQEIVFSVFKINDSFTEINDITSIMPWGNILLEEGMVLPEGDEFDIDNNSIKSFNKQYEIKMFFNKLCLFKNNGLIRRIFDFDFSLYTNRILIIENGMLSIYGTDISKNKDNRFSINIISKELYKEPVSLILENDGVINIYDNGFNIVGRI</sequence>
<reference evidence="1" key="1">
    <citation type="journal article" date="2020" name="Nature">
        <title>Giant virus diversity and host interactions through global metagenomics.</title>
        <authorList>
            <person name="Schulz F."/>
            <person name="Roux S."/>
            <person name="Paez-Espino D."/>
            <person name="Jungbluth S."/>
            <person name="Walsh D.A."/>
            <person name="Denef V.J."/>
            <person name="McMahon K.D."/>
            <person name="Konstantinidis K.T."/>
            <person name="Eloe-Fadrosh E.A."/>
            <person name="Kyrpides N.C."/>
            <person name="Woyke T."/>
        </authorList>
    </citation>
    <scope>NUCLEOTIDE SEQUENCE</scope>
    <source>
        <strain evidence="1">GVMAG-M-3300025695-21</strain>
    </source>
</reference>
<protein>
    <submittedName>
        <fullName evidence="1">Uncharacterized protein</fullName>
    </submittedName>
</protein>
<name>A0A6C0J2E8_9ZZZZ</name>
<dbReference type="AlphaFoldDB" id="A0A6C0J2E8"/>
<evidence type="ECO:0000313" key="1">
    <source>
        <dbReference type="EMBL" id="QHT98950.1"/>
    </source>
</evidence>
<organism evidence="1">
    <name type="scientific">viral metagenome</name>
    <dbReference type="NCBI Taxonomy" id="1070528"/>
    <lineage>
        <taxon>unclassified sequences</taxon>
        <taxon>metagenomes</taxon>
        <taxon>organismal metagenomes</taxon>
    </lineage>
</organism>